<reference evidence="1 2" key="1">
    <citation type="journal article" date="2015" name="Nature">
        <title>rRNA introns, odd ribosomes, and small enigmatic genomes across a large radiation of phyla.</title>
        <authorList>
            <person name="Brown C.T."/>
            <person name="Hug L.A."/>
            <person name="Thomas B.C."/>
            <person name="Sharon I."/>
            <person name="Castelle C.J."/>
            <person name="Singh A."/>
            <person name="Wilkins M.J."/>
            <person name="Williams K.H."/>
            <person name="Banfield J.F."/>
        </authorList>
    </citation>
    <scope>NUCLEOTIDE SEQUENCE [LARGE SCALE GENOMIC DNA]</scope>
</reference>
<proteinExistence type="predicted"/>
<name>A0A0G0UCI9_9BACT</name>
<gene>
    <name evidence="1" type="ORF">UU35_C0010G0027</name>
</gene>
<dbReference type="AlphaFoldDB" id="A0A0G0UCI9"/>
<evidence type="ECO:0000313" key="2">
    <source>
        <dbReference type="Proteomes" id="UP000034616"/>
    </source>
</evidence>
<dbReference type="Proteomes" id="UP000034616">
    <property type="component" value="Unassembled WGS sequence"/>
</dbReference>
<evidence type="ECO:0000313" key="1">
    <source>
        <dbReference type="EMBL" id="KKR86649.1"/>
    </source>
</evidence>
<organism evidence="1 2">
    <name type="scientific">Candidatus Uhrbacteria bacterium GW2011_GWC2_41_11</name>
    <dbReference type="NCBI Taxonomy" id="1618985"/>
    <lineage>
        <taxon>Bacteria</taxon>
        <taxon>Candidatus Uhriibacteriota</taxon>
    </lineage>
</organism>
<comment type="caution">
    <text evidence="1">The sequence shown here is derived from an EMBL/GenBank/DDBJ whole genome shotgun (WGS) entry which is preliminary data.</text>
</comment>
<accession>A0A0G0UCI9</accession>
<sequence>MLEFWKNGKEIKYSGIYQNGRIGQMVVLDYVSYGENPDFSKYPLAKYSHPSVFTIVEKVEGTTDGYYVVRDEEGNLVKLHNEWSGASEASLYDFRHWNEWRTVREEEERNRRDRAIETLKDRVDLLKKILVEQGFRVVSEKQAKELGIS</sequence>
<dbReference type="EMBL" id="LCAH01000010">
    <property type="protein sequence ID" value="KKR86649.1"/>
    <property type="molecule type" value="Genomic_DNA"/>
</dbReference>
<protein>
    <submittedName>
        <fullName evidence="1">Uncharacterized protein</fullName>
    </submittedName>
</protein>